<dbReference type="Pfam" id="PF06252">
    <property type="entry name" value="GemA"/>
    <property type="match status" value="1"/>
</dbReference>
<dbReference type="InterPro" id="IPR009363">
    <property type="entry name" value="Phage_Mu_Gp16"/>
</dbReference>
<organism evidence="1 2">
    <name type="scientific">Haemophilus parainfluenzae</name>
    <dbReference type="NCBI Taxonomy" id="729"/>
    <lineage>
        <taxon>Bacteria</taxon>
        <taxon>Pseudomonadati</taxon>
        <taxon>Pseudomonadota</taxon>
        <taxon>Gammaproteobacteria</taxon>
        <taxon>Pasteurellales</taxon>
        <taxon>Pasteurellaceae</taxon>
        <taxon>Haemophilus</taxon>
    </lineage>
</organism>
<dbReference type="Proteomes" id="UP000268879">
    <property type="component" value="Chromosome"/>
</dbReference>
<sequence length="155" mass="17800">MRLTKEKAIQLIHIAKQQLRMDELSYRMLLKNITGKTSSTKMTISELVKVLTEMEAKGFRTTVKNGYRYSPRTKKAVVKSNITHKIRAIWIEMGKQGMLRDGSERALNAWVRGVVNPIYQKRGQNIQILNVGALDNQMASLVLEMLKRWQARGNV</sequence>
<reference evidence="1 2" key="1">
    <citation type="submission" date="2018-12" db="EMBL/GenBank/DDBJ databases">
        <authorList>
            <consortium name="Pathogen Informatics"/>
        </authorList>
    </citation>
    <scope>NUCLEOTIDE SEQUENCE [LARGE SCALE GENOMIC DNA]</scope>
    <source>
        <strain evidence="1 2">NCTC10665</strain>
    </source>
</reference>
<evidence type="ECO:0000313" key="1">
    <source>
        <dbReference type="EMBL" id="VEI30383.1"/>
    </source>
</evidence>
<dbReference type="AlphaFoldDB" id="A0A3S4ZGB2"/>
<evidence type="ECO:0000313" key="2">
    <source>
        <dbReference type="Proteomes" id="UP000268879"/>
    </source>
</evidence>
<accession>A0A3S4ZGB2</accession>
<dbReference type="RefSeq" id="WP_126470459.1">
    <property type="nucleotide sequence ID" value="NZ_LR134481.1"/>
</dbReference>
<proteinExistence type="predicted"/>
<name>A0A3S4ZGB2_HAEPA</name>
<protein>
    <submittedName>
        <fullName evidence="1">Mu-like phage E16 protein</fullName>
    </submittedName>
</protein>
<gene>
    <name evidence="1" type="ORF">NCTC10665_00883</name>
</gene>
<dbReference type="EMBL" id="LR134481">
    <property type="protein sequence ID" value="VEI30383.1"/>
    <property type="molecule type" value="Genomic_DNA"/>
</dbReference>